<feature type="domain" description="6-hydroxymethylpterin diphosphokinase MptE-like" evidence="2">
    <location>
        <begin position="206"/>
        <end position="373"/>
    </location>
</feature>
<dbReference type="PANTHER" id="PTHR41786:SF1">
    <property type="entry name" value="6-HYDROXYMETHYLPTERIN DIPHOSPHOKINASE MPTE-LIKE DOMAIN-CONTAINING PROTEIN"/>
    <property type="match status" value="1"/>
</dbReference>
<keyword evidence="4" id="KW-1185">Reference proteome</keyword>
<evidence type="ECO:0000259" key="2">
    <source>
        <dbReference type="Pfam" id="PF01973"/>
    </source>
</evidence>
<gene>
    <name evidence="3" type="ORF">KPS_003567</name>
</gene>
<feature type="region of interest" description="Disordered" evidence="1">
    <location>
        <begin position="442"/>
        <end position="461"/>
    </location>
</feature>
<organism evidence="3 4">
    <name type="scientific">Nitratidesulfovibrio liaohensis</name>
    <dbReference type="NCBI Taxonomy" id="2604158"/>
    <lineage>
        <taxon>Bacteria</taxon>
        <taxon>Pseudomonadati</taxon>
        <taxon>Thermodesulfobacteriota</taxon>
        <taxon>Desulfovibrionia</taxon>
        <taxon>Desulfovibrionales</taxon>
        <taxon>Desulfovibrionaceae</taxon>
        <taxon>Nitratidesulfovibrio</taxon>
    </lineage>
</organism>
<proteinExistence type="predicted"/>
<dbReference type="Pfam" id="PF01973">
    <property type="entry name" value="MptE-like"/>
    <property type="match status" value="1"/>
</dbReference>
<dbReference type="Proteomes" id="UP001180616">
    <property type="component" value="Chromosome"/>
</dbReference>
<evidence type="ECO:0000313" key="4">
    <source>
        <dbReference type="Proteomes" id="UP001180616"/>
    </source>
</evidence>
<dbReference type="InterPro" id="IPR002826">
    <property type="entry name" value="MptE-like"/>
</dbReference>
<reference evidence="3" key="1">
    <citation type="submission" date="2023-09" db="EMBL/GenBank/DDBJ databases">
        <authorList>
            <consortium name="CW5 consortium"/>
            <person name="Lu C.-W."/>
        </authorList>
    </citation>
    <scope>NUCLEOTIDE SEQUENCE</scope>
    <source>
        <strain evidence="3">KPS</strain>
    </source>
</reference>
<accession>A0ABY9R149</accession>
<evidence type="ECO:0000313" key="3">
    <source>
        <dbReference type="EMBL" id="WMW65439.1"/>
    </source>
</evidence>
<sequence>MNHTQFLADNTKAPAAAQPQVAAWLAANAPAPETQASRLRLNRWNMLDVELEDGRRLFDAFPPQFAYRSWPPTEQAERSATIIVGANLGYGINHMLEQTPPRHRLLVVEPDPAMLSLCLGLTDYRPFIESGRLTFIVPQFDALVAAIRGCDKQFLFGRILLQADLPSQQIGPAYAHWTRICREQLDALSVELSTLRRAQDVMVGNELSNFRRALADGDMKSLRGALDGLPAVVAGAGPSLAASAPSVTRLADRALVTAALQTLPAMQAVGIRPDLVLCIDYSDGILRVYDRLDPEWARHVPLIYSTKVQPEVVRRYPGPTLPLWTVGGMATFIAGKDDLVLDAAGNVSVALLRLLHWMGAGRMVLAGQDFGWRGEASHAAGHHAAAITVGTLELPGRDGPVRSTLPYATALRDMEQDIRTLQLDVVNLYGGGALIRGARDITPDDLDRELPPPADGGDANGGTDILAGFRHRLDAAMTPCEQPLFAPRLPQWRTSLRNAQKRLETLFRKPERHGAEIVEMLGRVHFFLRQDPICTPYLYNEIMDVSGLVHGRDRFGLPQMTEFRQIARRVLDKIRRIDEVMTSAGQQAA</sequence>
<protein>
    <submittedName>
        <fullName evidence="3">DUF115 domain-containing protein</fullName>
    </submittedName>
</protein>
<dbReference type="EMBL" id="CP133659">
    <property type="protein sequence ID" value="WMW65439.1"/>
    <property type="molecule type" value="Genomic_DNA"/>
</dbReference>
<dbReference type="RefSeq" id="WP_309541440.1">
    <property type="nucleotide sequence ID" value="NZ_CP133659.1"/>
</dbReference>
<name>A0ABY9R149_9BACT</name>
<dbReference type="PANTHER" id="PTHR41786">
    <property type="entry name" value="MOTILITY ACCESSORY FACTOR MAF"/>
    <property type="match status" value="1"/>
</dbReference>
<evidence type="ECO:0000256" key="1">
    <source>
        <dbReference type="SAM" id="MobiDB-lite"/>
    </source>
</evidence>